<dbReference type="Proteomes" id="UP000831536">
    <property type="component" value="Segment"/>
</dbReference>
<organism evidence="2 3">
    <name type="scientific">Pseudomonas phage EM</name>
    <dbReference type="NCBI Taxonomy" id="2936914"/>
    <lineage>
        <taxon>Viruses</taxon>
        <taxon>Duplodnaviria</taxon>
        <taxon>Heunggongvirae</taxon>
        <taxon>Uroviricota</taxon>
        <taxon>Caudoviricetes</taxon>
        <taxon>Vandenendeviridae</taxon>
        <taxon>Skurskavirinae</taxon>
        <taxon>Baldwinvirus</taxon>
        <taxon>Baldwinvirus EM</taxon>
    </lineage>
</organism>
<keyword evidence="3" id="KW-1185">Reference proteome</keyword>
<proteinExistence type="predicted"/>
<dbReference type="EMBL" id="ON169972">
    <property type="protein sequence ID" value="UPW35818.1"/>
    <property type="molecule type" value="Genomic_DNA"/>
</dbReference>
<protein>
    <recommendedName>
        <fullName evidence="4">Transmembrane protein</fullName>
    </recommendedName>
</protein>
<evidence type="ECO:0008006" key="4">
    <source>
        <dbReference type="Google" id="ProtNLM"/>
    </source>
</evidence>
<sequence>MTTVVGVVAIAMFTMIGMWIYGFIGFIVYSVWCAFFMDGRADPYSHQWMRRRSAARAMLAGIFWPISVPLAAVFLILTLPVKFVKICRVAITGGKDEHF</sequence>
<keyword evidence="1" id="KW-0812">Transmembrane</keyword>
<evidence type="ECO:0000313" key="3">
    <source>
        <dbReference type="Proteomes" id="UP000831536"/>
    </source>
</evidence>
<keyword evidence="1" id="KW-1133">Transmembrane helix</keyword>
<evidence type="ECO:0000313" key="2">
    <source>
        <dbReference type="EMBL" id="UPW35818.1"/>
    </source>
</evidence>
<keyword evidence="1" id="KW-0472">Membrane</keyword>
<gene>
    <name evidence="2" type="ORF">EM_016</name>
</gene>
<name>A0AAE9HI39_9CAUD</name>
<feature type="transmembrane region" description="Helical" evidence="1">
    <location>
        <begin position="57"/>
        <end position="79"/>
    </location>
</feature>
<evidence type="ECO:0000256" key="1">
    <source>
        <dbReference type="SAM" id="Phobius"/>
    </source>
</evidence>
<feature type="transmembrane region" description="Helical" evidence="1">
    <location>
        <begin position="6"/>
        <end position="36"/>
    </location>
</feature>
<accession>A0AAE9HI39</accession>
<reference evidence="2" key="1">
    <citation type="journal article" date="2022" name="J. Appl. Microbiol.">
        <title>Bacteriophage-Antibiotic Combinations Against Multidrug-Resistant Pseudomonas aeruginosa.</title>
        <authorList>
            <person name="Holger D."/>
            <person name="Lev K.L."/>
            <person name="Kebriaei R."/>
            <person name="Morrisette T."/>
            <person name="Shah R."/>
            <person name="Alexander J."/>
            <person name="Lehman S.M."/>
            <person name="Rybak M.J."/>
        </authorList>
    </citation>
    <scope>NUCLEOTIDE SEQUENCE</scope>
</reference>